<sequence>MVLTACSGDEEEADTSTELPTLGEIIEMEREVWEFAEAYTVDCMDDMGLSYQERDFPDEELFVPLGQPADLSGVPFEISFPPEEAQEKGFGVYDRLVREIEREGGVFFDPNEEVVEEMSDEEAAEWTMALHGNPESGIIGCRSTAEEEAYAAQGSNMLEIQETFQFMQQAIASDPRIESVWGEWSTCVGEADYEAESIEALVGQFDQEAERLFDEAEAEGEEVSQEDLETFRNSELDAALVSAECFQEVEDTYSDIVADAKNAATSHADPNQPGLEDFLNE</sequence>
<dbReference type="RefSeq" id="WP_213172180.1">
    <property type="nucleotide sequence ID" value="NZ_CP070496.1"/>
</dbReference>
<gene>
    <name evidence="1" type="ORF">JQS30_04445</name>
</gene>
<accession>A0A895XS64</accession>
<evidence type="ECO:0000313" key="2">
    <source>
        <dbReference type="Proteomes" id="UP000662939"/>
    </source>
</evidence>
<proteinExistence type="predicted"/>
<evidence type="ECO:0000313" key="1">
    <source>
        <dbReference type="EMBL" id="QSB06169.1"/>
    </source>
</evidence>
<name>A0A895XS64_9ACTN</name>
<organism evidence="1 2">
    <name type="scientific">Natronoglycomyces albus</name>
    <dbReference type="NCBI Taxonomy" id="2811108"/>
    <lineage>
        <taxon>Bacteria</taxon>
        <taxon>Bacillati</taxon>
        <taxon>Actinomycetota</taxon>
        <taxon>Actinomycetes</taxon>
        <taxon>Glycomycetales</taxon>
        <taxon>Glycomycetaceae</taxon>
        <taxon>Natronoglycomyces</taxon>
    </lineage>
</organism>
<reference evidence="1" key="1">
    <citation type="submission" date="2021-02" db="EMBL/GenBank/DDBJ databases">
        <title>Natronoglycomyces albus gen. nov., sp. nov, a haloalkaliphilic actinobacterium from a soda solonchak soil.</title>
        <authorList>
            <person name="Sorokin D.Y."/>
            <person name="Khijniak T.V."/>
            <person name="Zakharycheva A.P."/>
            <person name="Boueva O.V."/>
            <person name="Ariskina E.V."/>
            <person name="Hahnke R.L."/>
            <person name="Bunk B."/>
            <person name="Sproer C."/>
            <person name="Schumann P."/>
            <person name="Evtushenko L.I."/>
            <person name="Kublanov I.V."/>
        </authorList>
    </citation>
    <scope>NUCLEOTIDE SEQUENCE</scope>
    <source>
        <strain evidence="1">DSM 106290</strain>
    </source>
</reference>
<keyword evidence="2" id="KW-1185">Reference proteome</keyword>
<dbReference type="AlphaFoldDB" id="A0A895XS64"/>
<dbReference type="Proteomes" id="UP000662939">
    <property type="component" value="Chromosome"/>
</dbReference>
<dbReference type="KEGG" id="nav:JQS30_04445"/>
<dbReference type="EMBL" id="CP070496">
    <property type="protein sequence ID" value="QSB06169.1"/>
    <property type="molecule type" value="Genomic_DNA"/>
</dbReference>
<protein>
    <submittedName>
        <fullName evidence="1">Uncharacterized protein</fullName>
    </submittedName>
</protein>